<reference evidence="9 10" key="1">
    <citation type="submission" date="2017-03" db="EMBL/GenBank/DDBJ databases">
        <title>Genome of the blue death feigning beetle - Asbolus verrucosus.</title>
        <authorList>
            <person name="Rider S.D."/>
        </authorList>
    </citation>
    <scope>NUCLEOTIDE SEQUENCE [LARGE SCALE GENOMIC DNA]</scope>
    <source>
        <strain evidence="9">Butters</strain>
        <tissue evidence="9">Head and leg muscle</tissue>
    </source>
</reference>
<dbReference type="Proteomes" id="UP000292052">
    <property type="component" value="Unassembled WGS sequence"/>
</dbReference>
<keyword evidence="7" id="KW-0539">Nucleus</keyword>
<evidence type="ECO:0000256" key="5">
    <source>
        <dbReference type="ARBA" id="ARBA00022723"/>
    </source>
</evidence>
<evidence type="ECO:0000313" key="9">
    <source>
        <dbReference type="EMBL" id="RZC35080.1"/>
    </source>
</evidence>
<organism evidence="9 10">
    <name type="scientific">Asbolus verrucosus</name>
    <name type="common">Desert ironclad beetle</name>
    <dbReference type="NCBI Taxonomy" id="1661398"/>
    <lineage>
        <taxon>Eukaryota</taxon>
        <taxon>Metazoa</taxon>
        <taxon>Ecdysozoa</taxon>
        <taxon>Arthropoda</taxon>
        <taxon>Hexapoda</taxon>
        <taxon>Insecta</taxon>
        <taxon>Pterygota</taxon>
        <taxon>Neoptera</taxon>
        <taxon>Endopterygota</taxon>
        <taxon>Coleoptera</taxon>
        <taxon>Polyphaga</taxon>
        <taxon>Cucujiformia</taxon>
        <taxon>Tenebrionidae</taxon>
        <taxon>Pimeliinae</taxon>
        <taxon>Asbolus</taxon>
    </lineage>
</organism>
<feature type="domain" description="DDE Tnp4" evidence="8">
    <location>
        <begin position="94"/>
        <end position="209"/>
    </location>
</feature>
<comment type="similarity">
    <text evidence="3">Belongs to the HARBI1 family.</text>
</comment>
<protein>
    <submittedName>
        <fullName evidence="9">DDE Tnp 4 and/or Plant tran domain containing protein</fullName>
    </submittedName>
</protein>
<evidence type="ECO:0000256" key="6">
    <source>
        <dbReference type="ARBA" id="ARBA00022801"/>
    </source>
</evidence>
<proteinExistence type="inferred from homology"/>
<dbReference type="PANTHER" id="PTHR22930:SF289">
    <property type="entry name" value="DDE TNP4 DOMAIN-CONTAINING PROTEIN-RELATED"/>
    <property type="match status" value="1"/>
</dbReference>
<dbReference type="GO" id="GO:0005634">
    <property type="term" value="C:nucleus"/>
    <property type="evidence" value="ECO:0007669"/>
    <property type="project" value="UniProtKB-SubCell"/>
</dbReference>
<comment type="caution">
    <text evidence="9">The sequence shown here is derived from an EMBL/GenBank/DDBJ whole genome shotgun (WGS) entry which is preliminary data.</text>
</comment>
<comment type="cofactor">
    <cofactor evidence="1">
        <name>a divalent metal cation</name>
        <dbReference type="ChEBI" id="CHEBI:60240"/>
    </cofactor>
</comment>
<keyword evidence="5" id="KW-0479">Metal-binding</keyword>
<evidence type="ECO:0000256" key="3">
    <source>
        <dbReference type="ARBA" id="ARBA00006958"/>
    </source>
</evidence>
<dbReference type="PANTHER" id="PTHR22930">
    <property type="match status" value="1"/>
</dbReference>
<dbReference type="EMBL" id="QDEB01074215">
    <property type="protein sequence ID" value="RZC35080.1"/>
    <property type="molecule type" value="Genomic_DNA"/>
</dbReference>
<keyword evidence="4" id="KW-0540">Nuclease</keyword>
<evidence type="ECO:0000313" key="10">
    <source>
        <dbReference type="Proteomes" id="UP000292052"/>
    </source>
</evidence>
<dbReference type="Pfam" id="PF13359">
    <property type="entry name" value="DDE_Tnp_4"/>
    <property type="match status" value="1"/>
</dbReference>
<keyword evidence="6" id="KW-0378">Hydrolase</keyword>
<evidence type="ECO:0000256" key="7">
    <source>
        <dbReference type="ARBA" id="ARBA00023242"/>
    </source>
</evidence>
<name>A0A482VQY7_ASBVE</name>
<evidence type="ECO:0000256" key="2">
    <source>
        <dbReference type="ARBA" id="ARBA00004123"/>
    </source>
</evidence>
<dbReference type="STRING" id="1661398.A0A482VQY7"/>
<dbReference type="GO" id="GO:0016787">
    <property type="term" value="F:hydrolase activity"/>
    <property type="evidence" value="ECO:0007669"/>
    <property type="project" value="UniProtKB-KW"/>
</dbReference>
<gene>
    <name evidence="9" type="ORF">BDFB_014558</name>
</gene>
<feature type="non-terminal residue" evidence="9">
    <location>
        <position position="1"/>
    </location>
</feature>
<evidence type="ECO:0000259" key="8">
    <source>
        <dbReference type="Pfam" id="PF13359"/>
    </source>
</evidence>
<dbReference type="InterPro" id="IPR045249">
    <property type="entry name" value="HARBI1-like"/>
</dbReference>
<evidence type="ECO:0000256" key="1">
    <source>
        <dbReference type="ARBA" id="ARBA00001968"/>
    </source>
</evidence>
<sequence length="260" mass="29313">NNSVSAPTQILVALRFYAIGAFQQLVGDHIKIHNSTVCRIIRKVTSKVARLGRQHIQMPKTEAEITEIKAGFYDLHGFPRVVGTLDCTHVKIQSPVKIRHIIARWPGSLHDSTIFNDSPLPVEFEMGTCNNRVLIGDSGYPCKPYLLTPILNPSSASEEAYNQAHILTRNSIERCFGVLKRRFPCLQIGLRVNLGLITQIIVACAALHNIYKEQNDIFEYDDQEIIEEDFDEDDILLHYSQNDNVNYATRNALIATVIAK</sequence>
<dbReference type="GO" id="GO:0046872">
    <property type="term" value="F:metal ion binding"/>
    <property type="evidence" value="ECO:0007669"/>
    <property type="project" value="UniProtKB-KW"/>
</dbReference>
<accession>A0A482VQY7</accession>
<dbReference type="OrthoDB" id="6740069at2759"/>
<comment type="subcellular location">
    <subcellularLocation>
        <location evidence="2">Nucleus</location>
    </subcellularLocation>
</comment>
<evidence type="ECO:0000256" key="4">
    <source>
        <dbReference type="ARBA" id="ARBA00022722"/>
    </source>
</evidence>
<dbReference type="InterPro" id="IPR027806">
    <property type="entry name" value="HARBI1_dom"/>
</dbReference>
<keyword evidence="10" id="KW-1185">Reference proteome</keyword>
<dbReference type="AlphaFoldDB" id="A0A482VQY7"/>
<dbReference type="GO" id="GO:0004518">
    <property type="term" value="F:nuclease activity"/>
    <property type="evidence" value="ECO:0007669"/>
    <property type="project" value="UniProtKB-KW"/>
</dbReference>